<accession>A0AB73HHN6</accession>
<dbReference type="AlphaFoldDB" id="A0AB73HHN6"/>
<dbReference type="EMBL" id="JADOFP010000008">
    <property type="protein sequence ID" value="MBF7115605.1"/>
    <property type="molecule type" value="Genomic_DNA"/>
</dbReference>
<proteinExistence type="predicted"/>
<name>A0AB73HHN6_PEDPE</name>
<keyword evidence="1" id="KW-0328">Glycosyltransferase</keyword>
<evidence type="ECO:0000256" key="1">
    <source>
        <dbReference type="ARBA" id="ARBA00022676"/>
    </source>
</evidence>
<organism evidence="4 5">
    <name type="scientific">Pediococcus pentosaceus</name>
    <dbReference type="NCBI Taxonomy" id="1255"/>
    <lineage>
        <taxon>Bacteria</taxon>
        <taxon>Bacillati</taxon>
        <taxon>Bacillota</taxon>
        <taxon>Bacilli</taxon>
        <taxon>Lactobacillales</taxon>
        <taxon>Lactobacillaceae</taxon>
        <taxon>Pediococcus</taxon>
    </lineage>
</organism>
<feature type="domain" description="Glycosyltransferase 2-like" evidence="3">
    <location>
        <begin position="7"/>
        <end position="164"/>
    </location>
</feature>
<evidence type="ECO:0000313" key="5">
    <source>
        <dbReference type="Proteomes" id="UP001194632"/>
    </source>
</evidence>
<sequence>MENDLISIIIPIYNVEEYIEECLESIQKQTYTNIEVILVDDGSMDNSVAIAQRKFLDDDRFKLIHQENAGLSAARNRGIKEAQGEYIVLVDSDDKVTSDYIEYLYAMIRKYNVKIATCAHQSLPRKQKPKKIVDPRTYTISTKEYFKKLGDKELPFQLGVAAWGRIYKKELFTNINYPEGKLFEDTATTYKLYLEAGTTAIGEEIKYLYCQNENSIVQKGFNKTRFQFLDNEKKMHNDLKAIYPDIEKSLDRRYQYALMNTLAHIVISPNNMEFKSEQIKLKNDILKGFGEKIFDKKNNKKDIFGLISLRLGLPFYRMSFKVFKKMKKRGLGE</sequence>
<dbReference type="PANTHER" id="PTHR22916:SF51">
    <property type="entry name" value="GLYCOSYLTRANSFERASE EPSH-RELATED"/>
    <property type="match status" value="1"/>
</dbReference>
<protein>
    <submittedName>
        <fullName evidence="4">Glycosyltransferase family 2 protein</fullName>
    </submittedName>
</protein>
<dbReference type="InterPro" id="IPR029044">
    <property type="entry name" value="Nucleotide-diphossugar_trans"/>
</dbReference>
<dbReference type="PANTHER" id="PTHR22916">
    <property type="entry name" value="GLYCOSYLTRANSFERASE"/>
    <property type="match status" value="1"/>
</dbReference>
<evidence type="ECO:0000259" key="3">
    <source>
        <dbReference type="Pfam" id="PF00535"/>
    </source>
</evidence>
<dbReference type="InterPro" id="IPR001173">
    <property type="entry name" value="Glyco_trans_2-like"/>
</dbReference>
<dbReference type="CDD" id="cd00761">
    <property type="entry name" value="Glyco_tranf_GTA_type"/>
    <property type="match status" value="1"/>
</dbReference>
<dbReference type="RefSeq" id="WP_195749975.1">
    <property type="nucleotide sequence ID" value="NZ_CP113233.1"/>
</dbReference>
<dbReference type="Proteomes" id="UP001194632">
    <property type="component" value="Unassembled WGS sequence"/>
</dbReference>
<evidence type="ECO:0000313" key="4">
    <source>
        <dbReference type="EMBL" id="MBF7115605.1"/>
    </source>
</evidence>
<keyword evidence="2" id="KW-0808">Transferase</keyword>
<comment type="caution">
    <text evidence="4">The sequence shown here is derived from an EMBL/GenBank/DDBJ whole genome shotgun (WGS) entry which is preliminary data.</text>
</comment>
<evidence type="ECO:0000256" key="2">
    <source>
        <dbReference type="ARBA" id="ARBA00022679"/>
    </source>
</evidence>
<gene>
    <name evidence="4" type="ORF">ITQ90_09050</name>
</gene>
<dbReference type="Pfam" id="PF00535">
    <property type="entry name" value="Glycos_transf_2"/>
    <property type="match status" value="1"/>
</dbReference>
<dbReference type="SUPFAM" id="SSF53448">
    <property type="entry name" value="Nucleotide-diphospho-sugar transferases"/>
    <property type="match status" value="1"/>
</dbReference>
<dbReference type="Gene3D" id="3.90.550.10">
    <property type="entry name" value="Spore Coat Polysaccharide Biosynthesis Protein SpsA, Chain A"/>
    <property type="match status" value="1"/>
</dbReference>
<dbReference type="GO" id="GO:0016757">
    <property type="term" value="F:glycosyltransferase activity"/>
    <property type="evidence" value="ECO:0007669"/>
    <property type="project" value="UniProtKB-KW"/>
</dbReference>
<reference evidence="4" key="1">
    <citation type="submission" date="2020-11" db="EMBL/GenBank/DDBJ databases">
        <title>Antibiotic susceptibility profiles of Pediococcus pentosaceus from various origins and their implications for the safety assessment of strains with food-technology applications.</title>
        <authorList>
            <person name="Shani N."/>
            <person name="Oberhaensli S."/>
            <person name="Arias E."/>
        </authorList>
    </citation>
    <scope>NUCLEOTIDE SEQUENCE</scope>
    <source>
        <strain evidence="4">FAM 24207</strain>
    </source>
</reference>